<keyword evidence="1" id="KW-0963">Cytoplasm</keyword>
<protein>
    <submittedName>
        <fullName evidence="4">Putative chorismate--pyruvate lyase UbiC</fullName>
        <ecNumber evidence="4">4.1.3.40</ecNumber>
    </submittedName>
</protein>
<organism evidence="4">
    <name type="scientific">Magnetococcus massalia (strain MO-1)</name>
    <dbReference type="NCBI Taxonomy" id="451514"/>
    <lineage>
        <taxon>Bacteria</taxon>
        <taxon>Pseudomonadati</taxon>
        <taxon>Pseudomonadota</taxon>
        <taxon>Magnetococcia</taxon>
        <taxon>Magnetococcales</taxon>
        <taxon>Magnetococcaceae</taxon>
        <taxon>Magnetococcus</taxon>
    </lineage>
</organism>
<dbReference type="AlphaFoldDB" id="A0A1S7LNV7"/>
<evidence type="ECO:0000313" key="4">
    <source>
        <dbReference type="EMBL" id="CRH07834.1"/>
    </source>
</evidence>
<proteinExistence type="predicted"/>
<accession>A0A1S7LNV7</accession>
<dbReference type="GO" id="GO:0005829">
    <property type="term" value="C:cytosol"/>
    <property type="evidence" value="ECO:0007669"/>
    <property type="project" value="TreeGrafter"/>
</dbReference>
<keyword evidence="3 4" id="KW-0456">Lyase</keyword>
<dbReference type="Gene3D" id="3.40.1410.10">
    <property type="entry name" value="Chorismate lyase-like"/>
    <property type="match status" value="1"/>
</dbReference>
<dbReference type="Pfam" id="PF01947">
    <property type="entry name" value="Rv2949c-like"/>
    <property type="match status" value="1"/>
</dbReference>
<dbReference type="InterPro" id="IPR028978">
    <property type="entry name" value="Chorismate_lyase_/UTRA_dom_sf"/>
</dbReference>
<dbReference type="PANTHER" id="PTHR38683">
    <property type="entry name" value="CHORISMATE PYRUVATE-LYASE"/>
    <property type="match status" value="1"/>
</dbReference>
<dbReference type="InterPro" id="IPR002800">
    <property type="entry name" value="Rv2949c-like"/>
</dbReference>
<evidence type="ECO:0000256" key="2">
    <source>
        <dbReference type="ARBA" id="ARBA00022688"/>
    </source>
</evidence>
<dbReference type="PANTHER" id="PTHR38683:SF1">
    <property type="entry name" value="CHORISMATE PYRUVATE-LYASE"/>
    <property type="match status" value="1"/>
</dbReference>
<sequence>MQTPHFELVNGWKPAQNLRPEEVEETTLYETLIHTGSLTHYLQQLTASPTEVNLRQQSAMPSDEAPLQPLWPTALNLSAQTLLVRDAWLSSRGEIRVYAHSQIDWDHLDDEMRTRIRDGQVPLGGLFLAMGGKVYRDQLEVAQTHVSGLERVDQGALWCRRSLFTVDGKHIARILELFCSNVHVDPLD</sequence>
<evidence type="ECO:0000256" key="1">
    <source>
        <dbReference type="ARBA" id="ARBA00022490"/>
    </source>
</evidence>
<keyword evidence="2" id="KW-0831">Ubiquinone biosynthesis</keyword>
<dbReference type="GO" id="GO:0008813">
    <property type="term" value="F:chorismate lyase activity"/>
    <property type="evidence" value="ECO:0007669"/>
    <property type="project" value="UniProtKB-EC"/>
</dbReference>
<dbReference type="InterPro" id="IPR007440">
    <property type="entry name" value="Chorismate--pyruvate_lyase"/>
</dbReference>
<dbReference type="EMBL" id="LO017727">
    <property type="protein sequence ID" value="CRH07834.1"/>
    <property type="molecule type" value="Genomic_DNA"/>
</dbReference>
<gene>
    <name evidence="4" type="ORF">MAGMO_3702</name>
</gene>
<reference evidence="4" key="1">
    <citation type="submission" date="2015-04" db="EMBL/GenBank/DDBJ databases">
        <authorList>
            <person name="Syromyatnikov M.Y."/>
            <person name="Popov V.N."/>
        </authorList>
    </citation>
    <scope>NUCLEOTIDE SEQUENCE</scope>
    <source>
        <strain evidence="4">MO-1</strain>
    </source>
</reference>
<dbReference type="SUPFAM" id="SSF64288">
    <property type="entry name" value="Chorismate lyase-like"/>
    <property type="match status" value="1"/>
</dbReference>
<evidence type="ECO:0000256" key="3">
    <source>
        <dbReference type="ARBA" id="ARBA00023239"/>
    </source>
</evidence>
<dbReference type="GO" id="GO:0006744">
    <property type="term" value="P:ubiquinone biosynthetic process"/>
    <property type="evidence" value="ECO:0007669"/>
    <property type="project" value="UniProtKB-KW"/>
</dbReference>
<dbReference type="EC" id="4.1.3.40" evidence="4"/>
<name>A0A1S7LNV7_MAGMO</name>
<keyword evidence="4" id="KW-0670">Pyruvate</keyword>